<dbReference type="InterPro" id="IPR011856">
    <property type="entry name" value="tRNA_endonuc-like_dom_sf"/>
</dbReference>
<feature type="domain" description="YhcG N-terminal" evidence="3">
    <location>
        <begin position="151"/>
        <end position="202"/>
    </location>
</feature>
<evidence type="ECO:0000313" key="4">
    <source>
        <dbReference type="EMBL" id="GAA4778492.1"/>
    </source>
</evidence>
<dbReference type="PANTHER" id="PTHR30547:SF5">
    <property type="entry name" value="NUCLEASE YHCG-RELATED"/>
    <property type="match status" value="1"/>
</dbReference>
<dbReference type="Gene3D" id="3.40.1350.10">
    <property type="match status" value="1"/>
</dbReference>
<dbReference type="Proteomes" id="UP001501411">
    <property type="component" value="Unassembled WGS sequence"/>
</dbReference>
<comment type="caution">
    <text evidence="4">The sequence shown here is derived from an EMBL/GenBank/DDBJ whole genome shotgun (WGS) entry which is preliminary data.</text>
</comment>
<feature type="coiled-coil region" evidence="1">
    <location>
        <begin position="371"/>
        <end position="401"/>
    </location>
</feature>
<dbReference type="RefSeq" id="WP_345229746.1">
    <property type="nucleotide sequence ID" value="NZ_BAABIQ010000001.1"/>
</dbReference>
<evidence type="ECO:0000259" key="2">
    <source>
        <dbReference type="Pfam" id="PF06250"/>
    </source>
</evidence>
<keyword evidence="1" id="KW-0175">Coiled coil</keyword>
<dbReference type="InterPro" id="IPR041527">
    <property type="entry name" value="YhcG_N"/>
</dbReference>
<gene>
    <name evidence="4" type="ORF">GCM10023231_01330</name>
</gene>
<dbReference type="PANTHER" id="PTHR30547">
    <property type="entry name" value="UNCHARACTERIZED PROTEIN YHCG-RELATED"/>
    <property type="match status" value="1"/>
</dbReference>
<evidence type="ECO:0000259" key="3">
    <source>
        <dbReference type="Pfam" id="PF17761"/>
    </source>
</evidence>
<dbReference type="Pfam" id="PF06250">
    <property type="entry name" value="YhcG_C"/>
    <property type="match status" value="1"/>
</dbReference>
<evidence type="ECO:0000256" key="1">
    <source>
        <dbReference type="SAM" id="Coils"/>
    </source>
</evidence>
<organism evidence="4 5">
    <name type="scientific">Olivibacter ginsenosidimutans</name>
    <dbReference type="NCBI Taxonomy" id="1176537"/>
    <lineage>
        <taxon>Bacteria</taxon>
        <taxon>Pseudomonadati</taxon>
        <taxon>Bacteroidota</taxon>
        <taxon>Sphingobacteriia</taxon>
        <taxon>Sphingobacteriales</taxon>
        <taxon>Sphingobacteriaceae</taxon>
        <taxon>Olivibacter</taxon>
    </lineage>
</organism>
<feature type="domain" description="YhcG N-terminal" evidence="3">
    <location>
        <begin position="12"/>
        <end position="99"/>
    </location>
</feature>
<evidence type="ECO:0000313" key="5">
    <source>
        <dbReference type="Proteomes" id="UP001501411"/>
    </source>
</evidence>
<protein>
    <recommendedName>
        <fullName evidence="6">DUF1016 domain-containing protein</fullName>
    </recommendedName>
</protein>
<sequence>MKFDKLVVNIKDTHDGLQRAAFKAVNQSLTVRNWLIGLYIVEFEQHGEERAKYGEHLLSDLASSVKIKGLSETNLRLCRQFYTSYPLLFSIVKATLKQLGIQIGRIGQSLTDQLQITDNQNNEIHQSLTDELKQDQVADFESDDKQLVVPEQILSKLSFTHIVQLLPIQDTVKRTFYEWECIRQAWSVSELKRQINTLYYERSGISKNPDQLSKIVQQKAEHVSVEDIIKSPFTFEFLGFKSKDVVYENDLERALLDHLETFLLEMGHGFCFEAKQKRILIGGEYFFIDLVFYHRILKCHVLVELKVDEAKHEHIGQLKTYVNYYKKEIMQKDDNPPVGLLLVTNQNKALVEYAIADSDQQLFVSKYLLELPSEKELIAEIERENNVLREQAAEYRKIDNEY</sequence>
<dbReference type="InterPro" id="IPR009362">
    <property type="entry name" value="YhcG_C"/>
</dbReference>
<name>A0ABP9ACE9_9SPHI</name>
<reference evidence="5" key="1">
    <citation type="journal article" date="2019" name="Int. J. Syst. Evol. Microbiol.">
        <title>The Global Catalogue of Microorganisms (GCM) 10K type strain sequencing project: providing services to taxonomists for standard genome sequencing and annotation.</title>
        <authorList>
            <consortium name="The Broad Institute Genomics Platform"/>
            <consortium name="The Broad Institute Genome Sequencing Center for Infectious Disease"/>
            <person name="Wu L."/>
            <person name="Ma J."/>
        </authorList>
    </citation>
    <scope>NUCLEOTIDE SEQUENCE [LARGE SCALE GENOMIC DNA]</scope>
    <source>
        <strain evidence="5">JCM 18200</strain>
    </source>
</reference>
<dbReference type="Pfam" id="PF17761">
    <property type="entry name" value="DUF1016_N"/>
    <property type="match status" value="2"/>
</dbReference>
<dbReference type="InterPro" id="IPR053148">
    <property type="entry name" value="PD-DEXK-like_domain"/>
</dbReference>
<dbReference type="EMBL" id="BAABIQ010000001">
    <property type="protein sequence ID" value="GAA4778492.1"/>
    <property type="molecule type" value="Genomic_DNA"/>
</dbReference>
<feature type="domain" description="YhcG PDDEXK nuclease" evidence="2">
    <location>
        <begin position="227"/>
        <end position="377"/>
    </location>
</feature>
<evidence type="ECO:0008006" key="6">
    <source>
        <dbReference type="Google" id="ProtNLM"/>
    </source>
</evidence>
<accession>A0ABP9ACE9</accession>
<keyword evidence="5" id="KW-1185">Reference proteome</keyword>
<proteinExistence type="predicted"/>